<dbReference type="PANTHER" id="PTHR30477:SF19">
    <property type="entry name" value="METAL ABC TRANSPORTER PERMEASE"/>
    <property type="match status" value="1"/>
</dbReference>
<feature type="transmembrane region" description="Helical" evidence="7">
    <location>
        <begin position="12"/>
        <end position="31"/>
    </location>
</feature>
<protein>
    <submittedName>
        <fullName evidence="8">Zinc/manganese transporter permease</fullName>
    </submittedName>
</protein>
<accession>A0A0U3UVI1</accession>
<feature type="transmembrane region" description="Helical" evidence="7">
    <location>
        <begin position="99"/>
        <end position="119"/>
    </location>
</feature>
<organism evidence="8">
    <name type="scientific">uncultured bacterium 16</name>
    <dbReference type="NCBI Taxonomy" id="1748268"/>
    <lineage>
        <taxon>Bacteria</taxon>
        <taxon>environmental samples</taxon>
    </lineage>
</organism>
<evidence type="ECO:0000256" key="5">
    <source>
        <dbReference type="ARBA" id="ARBA00023136"/>
    </source>
</evidence>
<evidence type="ECO:0000256" key="7">
    <source>
        <dbReference type="SAM" id="Phobius"/>
    </source>
</evidence>
<dbReference type="GO" id="GO:0010043">
    <property type="term" value="P:response to zinc ion"/>
    <property type="evidence" value="ECO:0007669"/>
    <property type="project" value="TreeGrafter"/>
</dbReference>
<keyword evidence="4 7" id="KW-1133">Transmembrane helix</keyword>
<evidence type="ECO:0000256" key="4">
    <source>
        <dbReference type="ARBA" id="ARBA00022989"/>
    </source>
</evidence>
<dbReference type="SUPFAM" id="SSF81345">
    <property type="entry name" value="ABC transporter involved in vitamin B12 uptake, BtuC"/>
    <property type="match status" value="1"/>
</dbReference>
<feature type="transmembrane region" description="Helical" evidence="7">
    <location>
        <begin position="165"/>
        <end position="196"/>
    </location>
</feature>
<evidence type="ECO:0000313" key="8">
    <source>
        <dbReference type="EMBL" id="ALV86420.1"/>
    </source>
</evidence>
<dbReference type="EMBL" id="KT944263">
    <property type="protein sequence ID" value="ALV86420.1"/>
    <property type="molecule type" value="Genomic_DNA"/>
</dbReference>
<feature type="transmembrane region" description="Helical" evidence="7">
    <location>
        <begin position="71"/>
        <end position="87"/>
    </location>
</feature>
<evidence type="ECO:0000256" key="6">
    <source>
        <dbReference type="RuleBase" id="RU003943"/>
    </source>
</evidence>
<keyword evidence="5 7" id="KW-0472">Membrane</keyword>
<dbReference type="Pfam" id="PF00950">
    <property type="entry name" value="ABC-3"/>
    <property type="match status" value="2"/>
</dbReference>
<evidence type="ECO:0000256" key="1">
    <source>
        <dbReference type="ARBA" id="ARBA00004141"/>
    </source>
</evidence>
<feature type="transmembrane region" description="Helical" evidence="7">
    <location>
        <begin position="38"/>
        <end position="59"/>
    </location>
</feature>
<dbReference type="GO" id="GO:0055085">
    <property type="term" value="P:transmembrane transport"/>
    <property type="evidence" value="ECO:0007669"/>
    <property type="project" value="InterPro"/>
</dbReference>
<dbReference type="GO" id="GO:0043190">
    <property type="term" value="C:ATP-binding cassette (ABC) transporter complex"/>
    <property type="evidence" value="ECO:0007669"/>
    <property type="project" value="InterPro"/>
</dbReference>
<name>A0A0U3UVI1_9BACT</name>
<dbReference type="AlphaFoldDB" id="A0A0U3UVI1"/>
<sequence length="255" mass="26682">MNAADWGFDVSLLGAPLFAGLLVVATHVLLGRRVLERGIIFIDLTIAQVAALGVIAVGLAEMGHVDGWRTQAAAGVAALAAAALLTWTEGKFRKLQEALIGSLYVVSASAALLMLASNPHGAEHMQELLAGQILWVGSAQLWPVALLYAVVLGLWFAFARMRPKAFYFLFALTVMASVQLVGVYLVFASLILPAIATSGLDEKRGLGVGYALGAGGYALGLWLSVPLDLPAGPLIVCVLAGLVLVTAIVRGALRR</sequence>
<reference evidence="8" key="1">
    <citation type="submission" date="2015-10" db="EMBL/GenBank/DDBJ databases">
        <title>Biosynthesis of SCL-MCL polyhydroxyalkanoates by metagenomic clones in Pseudomonas putida.</title>
        <authorList>
            <person name="Cheng J."/>
            <person name="Charles T.C."/>
        </authorList>
    </citation>
    <scope>NUCLEOTIDE SEQUENCE</scope>
</reference>
<feature type="transmembrane region" description="Helical" evidence="7">
    <location>
        <begin position="139"/>
        <end position="158"/>
    </location>
</feature>
<proteinExistence type="inferred from homology"/>
<evidence type="ECO:0000256" key="3">
    <source>
        <dbReference type="ARBA" id="ARBA00022692"/>
    </source>
</evidence>
<keyword evidence="6" id="KW-0813">Transport</keyword>
<dbReference type="PANTHER" id="PTHR30477">
    <property type="entry name" value="ABC-TRANSPORTER METAL-BINDING PROTEIN"/>
    <property type="match status" value="1"/>
</dbReference>
<dbReference type="InterPro" id="IPR001626">
    <property type="entry name" value="ABC_TroCD"/>
</dbReference>
<comment type="similarity">
    <text evidence="2 6">Belongs to the ABC-3 integral membrane protein family.</text>
</comment>
<comment type="subcellular location">
    <subcellularLocation>
        <location evidence="6">Cell membrane</location>
        <topology evidence="6">Multi-pass membrane protein</topology>
    </subcellularLocation>
    <subcellularLocation>
        <location evidence="1">Membrane</location>
        <topology evidence="1">Multi-pass membrane protein</topology>
    </subcellularLocation>
</comment>
<feature type="transmembrane region" description="Helical" evidence="7">
    <location>
        <begin position="231"/>
        <end position="253"/>
    </location>
</feature>
<dbReference type="InterPro" id="IPR037294">
    <property type="entry name" value="ABC_BtuC-like"/>
</dbReference>
<evidence type="ECO:0000256" key="2">
    <source>
        <dbReference type="ARBA" id="ARBA00008034"/>
    </source>
</evidence>
<keyword evidence="3 6" id="KW-0812">Transmembrane</keyword>